<feature type="domain" description="NAD-dependent epimerase/dehydratase" evidence="7">
    <location>
        <begin position="3"/>
        <end position="261"/>
    </location>
</feature>
<dbReference type="EMBL" id="CP002299">
    <property type="protein sequence ID" value="ADP83844.1"/>
    <property type="molecule type" value="Genomic_DNA"/>
</dbReference>
<evidence type="ECO:0000256" key="3">
    <source>
        <dbReference type="ARBA" id="ARBA00018569"/>
    </source>
</evidence>
<accession>E3IX72</accession>
<dbReference type="PANTHER" id="PTHR43725">
    <property type="entry name" value="UDP-GLUCOSE 4-EPIMERASE"/>
    <property type="match status" value="1"/>
</dbReference>
<dbReference type="InterPro" id="IPR001509">
    <property type="entry name" value="Epimerase_deHydtase"/>
</dbReference>
<dbReference type="KEGG" id="fri:FraEuI1c_5860"/>
<evidence type="ECO:0000256" key="2">
    <source>
        <dbReference type="ARBA" id="ARBA00007637"/>
    </source>
</evidence>
<dbReference type="InParanoid" id="E3IX72"/>
<dbReference type="Proteomes" id="UP000002484">
    <property type="component" value="Chromosome"/>
</dbReference>
<evidence type="ECO:0000256" key="5">
    <source>
        <dbReference type="ARBA" id="ARBA00033067"/>
    </source>
</evidence>
<feature type="region of interest" description="Disordered" evidence="6">
    <location>
        <begin position="33"/>
        <end position="52"/>
    </location>
</feature>
<dbReference type="Gene3D" id="3.40.50.720">
    <property type="entry name" value="NAD(P)-binding Rossmann-like Domain"/>
    <property type="match status" value="1"/>
</dbReference>
<dbReference type="SUPFAM" id="SSF51735">
    <property type="entry name" value="NAD(P)-binding Rossmann-fold domains"/>
    <property type="match status" value="1"/>
</dbReference>
<evidence type="ECO:0000256" key="1">
    <source>
        <dbReference type="ARBA" id="ARBA00004947"/>
    </source>
</evidence>
<dbReference type="OrthoDB" id="3505012at2"/>
<dbReference type="HOGENOM" id="CLU_007383_1_7_11"/>
<evidence type="ECO:0000313" key="8">
    <source>
        <dbReference type="EMBL" id="ADP83844.1"/>
    </source>
</evidence>
<evidence type="ECO:0000313" key="9">
    <source>
        <dbReference type="Proteomes" id="UP000002484"/>
    </source>
</evidence>
<dbReference type="STRING" id="298654.FraEuI1c_5860"/>
<dbReference type="RefSeq" id="WP_013426962.1">
    <property type="nucleotide sequence ID" value="NC_014666.1"/>
</dbReference>
<sequence>MRVLVTGAGGFIGAVLTDLLAARGDQVTALVHGREGGTHPDHPPATAAGRPPARRLAPGVEVVAADLLDPRSLLAARLDRGFDAVCHLAALTRVRQSGAEPLRYFETNVTGTVNLLAALDRAVAAGGPAPAVVFGSTGTVYGDPGGGPIPESRRPEPSHPYGASKLAAELAITHQAATGRIGAIVLRSFNVAGGAAGHIDRDVSRIIPAALRVAAGEAESFRINGDGEALREYVHVADVAAAYALAVDAARPGDFRVYNVGGAGVTVNEVLAAVERVTRRPVRRVTGPPVIEPRTLVVDSSKLRKELGWEPHRSTIDQIIADAWAWSHAAVAEGPAALM</sequence>
<reference evidence="8 9" key="1">
    <citation type="submission" date="2010-10" db="EMBL/GenBank/DDBJ databases">
        <title>Complete sequence of Frankia sp. EuI1c.</title>
        <authorList>
            <consortium name="US DOE Joint Genome Institute"/>
            <person name="Lucas S."/>
            <person name="Copeland A."/>
            <person name="Lapidus A."/>
            <person name="Cheng J.-F."/>
            <person name="Bruce D."/>
            <person name="Goodwin L."/>
            <person name="Pitluck S."/>
            <person name="Chertkov O."/>
            <person name="Detter J.C."/>
            <person name="Han C."/>
            <person name="Tapia R."/>
            <person name="Land M."/>
            <person name="Hauser L."/>
            <person name="Jeffries C."/>
            <person name="Kyrpides N."/>
            <person name="Ivanova N."/>
            <person name="Mikhailova N."/>
            <person name="Beauchemin N."/>
            <person name="Sen A."/>
            <person name="Sur S.A."/>
            <person name="Gtari M."/>
            <person name="Wall L."/>
            <person name="Tisa L."/>
            <person name="Woyke T."/>
        </authorList>
    </citation>
    <scope>NUCLEOTIDE SEQUENCE [LARGE SCALE GENOMIC DNA]</scope>
    <source>
        <strain evidence="9">DSM 45817 / CECT 9037 / EuI1c</strain>
    </source>
</reference>
<dbReference type="Pfam" id="PF01370">
    <property type="entry name" value="Epimerase"/>
    <property type="match status" value="1"/>
</dbReference>
<gene>
    <name evidence="8" type="ordered locus">FraEuI1c_5860</name>
</gene>
<comment type="similarity">
    <text evidence="2">Belongs to the NAD(P)-dependent epimerase/dehydratase family.</text>
</comment>
<proteinExistence type="inferred from homology"/>
<dbReference type="GO" id="GO:0033499">
    <property type="term" value="P:galactose catabolic process via UDP-galactose, Leloir pathway"/>
    <property type="evidence" value="ECO:0007669"/>
    <property type="project" value="TreeGrafter"/>
</dbReference>
<evidence type="ECO:0000256" key="4">
    <source>
        <dbReference type="ARBA" id="ARBA00031367"/>
    </source>
</evidence>
<dbReference type="AlphaFoldDB" id="E3IX72"/>
<evidence type="ECO:0000259" key="7">
    <source>
        <dbReference type="Pfam" id="PF01370"/>
    </source>
</evidence>
<feature type="compositionally biased region" description="Basic and acidic residues" evidence="6">
    <location>
        <begin position="33"/>
        <end position="42"/>
    </location>
</feature>
<evidence type="ECO:0000256" key="6">
    <source>
        <dbReference type="SAM" id="MobiDB-lite"/>
    </source>
</evidence>
<comment type="pathway">
    <text evidence="1">Carbohydrate metabolism; galactose metabolism.</text>
</comment>
<dbReference type="eggNOG" id="COG1087">
    <property type="taxonomic scope" value="Bacteria"/>
</dbReference>
<dbReference type="PANTHER" id="PTHR43725:SF53">
    <property type="entry name" value="UDP-ARABINOSE 4-EPIMERASE 1"/>
    <property type="match status" value="1"/>
</dbReference>
<protein>
    <recommendedName>
        <fullName evidence="3">UDP-glucose 4-epimerase</fullName>
    </recommendedName>
    <alternativeName>
        <fullName evidence="5">Galactowaldenase</fullName>
    </alternativeName>
    <alternativeName>
        <fullName evidence="4">UDP-galactose 4-epimerase</fullName>
    </alternativeName>
</protein>
<dbReference type="Gene3D" id="3.90.25.10">
    <property type="entry name" value="UDP-galactose 4-epimerase, domain 1"/>
    <property type="match status" value="1"/>
</dbReference>
<name>E3IX72_PSEI1</name>
<dbReference type="InterPro" id="IPR036291">
    <property type="entry name" value="NAD(P)-bd_dom_sf"/>
</dbReference>
<keyword evidence="9" id="KW-1185">Reference proteome</keyword>
<organism evidence="8 9">
    <name type="scientific">Pseudofrankia inefficax (strain DSM 45817 / CECT 9037 / DDB 130130 / EuI1c)</name>
    <name type="common">Frankia inefficax</name>
    <dbReference type="NCBI Taxonomy" id="298654"/>
    <lineage>
        <taxon>Bacteria</taxon>
        <taxon>Bacillati</taxon>
        <taxon>Actinomycetota</taxon>
        <taxon>Actinomycetes</taxon>
        <taxon>Frankiales</taxon>
        <taxon>Frankiaceae</taxon>
        <taxon>Pseudofrankia</taxon>
    </lineage>
</organism>